<keyword evidence="3" id="KW-1185">Reference proteome</keyword>
<proteinExistence type="predicted"/>
<dbReference type="EMBL" id="JAODUP010000041">
    <property type="protein sequence ID" value="KAK2166151.1"/>
    <property type="molecule type" value="Genomic_DNA"/>
</dbReference>
<sequence>MLVRNNYRQGPNEGAWVVTRGIIPPVELVRYAQLANFAIPRFPDRRGNDMNGRVNSDVVILEVTGTDSVSSRSNSDSGCGVSDEGGDRRQRVNSQPKGSCLAGPMFGPKDQEGATLQYQTGFPTLKAHKDAQCYSDHARPGAHLSTFSGQPQAHGNPDPGPRVDGPTGCRADRSRQPNSSTTRYTDLPRGGVVHGHSPGAVKSFAHKNTISVENGASRASNGVLV</sequence>
<feature type="compositionally biased region" description="Low complexity" evidence="1">
    <location>
        <begin position="67"/>
        <end position="82"/>
    </location>
</feature>
<name>A0AAD9NF95_9ANNE</name>
<evidence type="ECO:0000313" key="3">
    <source>
        <dbReference type="Proteomes" id="UP001208570"/>
    </source>
</evidence>
<comment type="caution">
    <text evidence="2">The sequence shown here is derived from an EMBL/GenBank/DDBJ whole genome shotgun (WGS) entry which is preliminary data.</text>
</comment>
<dbReference type="Proteomes" id="UP001208570">
    <property type="component" value="Unassembled WGS sequence"/>
</dbReference>
<organism evidence="2 3">
    <name type="scientific">Paralvinella palmiformis</name>
    <dbReference type="NCBI Taxonomy" id="53620"/>
    <lineage>
        <taxon>Eukaryota</taxon>
        <taxon>Metazoa</taxon>
        <taxon>Spiralia</taxon>
        <taxon>Lophotrochozoa</taxon>
        <taxon>Annelida</taxon>
        <taxon>Polychaeta</taxon>
        <taxon>Sedentaria</taxon>
        <taxon>Canalipalpata</taxon>
        <taxon>Terebellida</taxon>
        <taxon>Terebelliformia</taxon>
        <taxon>Alvinellidae</taxon>
        <taxon>Paralvinella</taxon>
    </lineage>
</organism>
<protein>
    <submittedName>
        <fullName evidence="2">Uncharacterized protein</fullName>
    </submittedName>
</protein>
<gene>
    <name evidence="2" type="ORF">LSH36_41g08000</name>
</gene>
<reference evidence="2" key="1">
    <citation type="journal article" date="2023" name="Mol. Biol. Evol.">
        <title>Third-Generation Sequencing Reveals the Adaptive Role of the Epigenome in Three Deep-Sea Polychaetes.</title>
        <authorList>
            <person name="Perez M."/>
            <person name="Aroh O."/>
            <person name="Sun Y."/>
            <person name="Lan Y."/>
            <person name="Juniper S.K."/>
            <person name="Young C.R."/>
            <person name="Angers B."/>
            <person name="Qian P.Y."/>
        </authorList>
    </citation>
    <scope>NUCLEOTIDE SEQUENCE</scope>
    <source>
        <strain evidence="2">P08H-3</strain>
    </source>
</reference>
<accession>A0AAD9NF95</accession>
<evidence type="ECO:0000313" key="2">
    <source>
        <dbReference type="EMBL" id="KAK2166151.1"/>
    </source>
</evidence>
<feature type="region of interest" description="Disordered" evidence="1">
    <location>
        <begin position="66"/>
        <end position="112"/>
    </location>
</feature>
<evidence type="ECO:0000256" key="1">
    <source>
        <dbReference type="SAM" id="MobiDB-lite"/>
    </source>
</evidence>
<feature type="region of interest" description="Disordered" evidence="1">
    <location>
        <begin position="137"/>
        <end position="192"/>
    </location>
</feature>
<dbReference type="AlphaFoldDB" id="A0AAD9NF95"/>